<feature type="compositionally biased region" description="Basic and acidic residues" evidence="7">
    <location>
        <begin position="184"/>
        <end position="194"/>
    </location>
</feature>
<feature type="region of interest" description="Disordered" evidence="7">
    <location>
        <begin position="1"/>
        <end position="66"/>
    </location>
</feature>
<dbReference type="InterPro" id="IPR051507">
    <property type="entry name" value="PcG_RING_finger"/>
</dbReference>
<dbReference type="OrthoDB" id="1305878at2759"/>
<dbReference type="AlphaFoldDB" id="Q8K3S6"/>
<evidence type="ECO:0000256" key="1">
    <source>
        <dbReference type="ARBA" id="ARBA00004123"/>
    </source>
</evidence>
<dbReference type="InterPro" id="IPR013083">
    <property type="entry name" value="Znf_RING/FYVE/PHD"/>
</dbReference>
<dbReference type="SUPFAM" id="SSF57850">
    <property type="entry name" value="RING/U-box"/>
    <property type="match status" value="1"/>
</dbReference>
<evidence type="ECO:0000256" key="7">
    <source>
        <dbReference type="SAM" id="MobiDB-lite"/>
    </source>
</evidence>
<dbReference type="MGI" id="MGI:3641899">
    <property type="gene designation" value="Gm9785"/>
</dbReference>
<dbReference type="EMBL" id="BC147682">
    <property type="protein sequence ID" value="AAI47683.1"/>
    <property type="molecule type" value="mRNA"/>
</dbReference>
<keyword evidence="2" id="KW-0479">Metal-binding</keyword>
<gene>
    <name evidence="11" type="primary">Gm9785</name>
</gene>
<accession>Q8K3S6</accession>
<evidence type="ECO:0000256" key="3">
    <source>
        <dbReference type="ARBA" id="ARBA00022771"/>
    </source>
</evidence>
<dbReference type="EMBL" id="AJ421479">
    <property type="protein sequence ID" value="CAD33944.1"/>
    <property type="molecule type" value="Genomic_DNA"/>
</dbReference>
<reference evidence="10" key="1">
    <citation type="journal article" date="2002" name="Genome Res.">
        <title>Comparative sequence analysis of the X-inactivation center region in mouse, human and bovine.</title>
        <authorList>
            <person name="Chureau C."/>
            <person name="Prissette M."/>
            <person name="Bourdet A."/>
            <person name="Barbe V."/>
            <person name="Cattolico L."/>
            <person name="Jones L."/>
            <person name="Eggen A."/>
            <person name="Avner P."/>
            <person name="Duret L."/>
        </authorList>
    </citation>
    <scope>NUCLEOTIDE SEQUENCE</scope>
    <source>
        <strain evidence="10">129/Sv</strain>
    </source>
</reference>
<evidence type="ECO:0000313" key="9">
    <source>
        <dbReference type="EMBL" id="AAI47683.1"/>
    </source>
</evidence>
<dbReference type="InterPro" id="IPR001841">
    <property type="entry name" value="Znf_RING"/>
</dbReference>
<name>Q8K3S6_MOUSE</name>
<dbReference type="Gene3D" id="3.30.40.10">
    <property type="entry name" value="Zinc/RING finger domain, C3HC4 (zinc finger)"/>
    <property type="match status" value="1"/>
</dbReference>
<dbReference type="Pfam" id="PF13923">
    <property type="entry name" value="zf-C3HC4_2"/>
    <property type="match status" value="1"/>
</dbReference>
<evidence type="ECO:0000256" key="5">
    <source>
        <dbReference type="ARBA" id="ARBA00023242"/>
    </source>
</evidence>
<evidence type="ECO:0000256" key="2">
    <source>
        <dbReference type="ARBA" id="ARBA00022723"/>
    </source>
</evidence>
<dbReference type="AGR" id="MGI:3641899"/>
<keyword evidence="3 6" id="KW-0863">Zinc-finger</keyword>
<feature type="compositionally biased region" description="Basic and acidic residues" evidence="7">
    <location>
        <begin position="159"/>
        <end position="169"/>
    </location>
</feature>
<sequence length="194" mass="21511">MESDLVGPEGSQDVSRVEGTEVLSPPLQASPVIATANLAARQGRSTQSRRAQGGSGFRLPGPERVESNQEERLIPLSQMIPYISCFICKGYLIDAATITECLHSFCKSCIVKHFEHSNRCPKCNLIVHQAKPHKNLRMDPQLQSIVYKLVAGLEENEKKQRREFNKEHCLGPPEPAADPQPGHSSEENTKEVVE</sequence>
<evidence type="ECO:0000256" key="4">
    <source>
        <dbReference type="ARBA" id="ARBA00022833"/>
    </source>
</evidence>
<reference evidence="9" key="2">
    <citation type="journal article" date="2004" name="Genome Res.">
        <title>The status, quality, and expansion of the NIH full-length cDNA project: the Mammalian Gene Collection (MGC).</title>
        <authorList>
            <consortium name="The MGC Project Team"/>
            <person name="Gerhard D.S."/>
            <person name="Wagner L."/>
            <person name="Feingold E.A."/>
            <person name="Shenmen C.M."/>
            <person name="Grouse L.H."/>
            <person name="Schuler G."/>
            <person name="Klein S.L."/>
            <person name="Old S."/>
            <person name="Rasooly R."/>
            <person name="Good P."/>
            <person name="Guyer M."/>
            <person name="Peck A.M."/>
            <person name="Derge J.G."/>
            <person name="Lipman D."/>
            <person name="Collins F.S."/>
            <person name="Jang W."/>
            <person name="Sherry S."/>
            <person name="Feolo M."/>
            <person name="Misquitta L."/>
            <person name="Lee E."/>
            <person name="Rotmistrovsky K."/>
            <person name="Greenhut S.F."/>
            <person name="Schaefer C.F."/>
            <person name="Buetow K."/>
            <person name="Bonner T.I."/>
            <person name="Haussler D."/>
            <person name="Kent J."/>
            <person name="Kiekhaus M."/>
            <person name="Furey T."/>
            <person name="Brent M."/>
            <person name="Prange C."/>
            <person name="Schreiber K."/>
            <person name="Shapiro N."/>
            <person name="Bhat N.K."/>
            <person name="Hopkins R.F."/>
            <person name="Hsie F."/>
            <person name="Driscoll T."/>
            <person name="Soares M.B."/>
            <person name="Casavant T.L."/>
            <person name="Scheetz T.E."/>
            <person name="Brown-stein M.J."/>
            <person name="Usdin T.B."/>
            <person name="Toshiyuki S."/>
            <person name="Carninci P."/>
            <person name="Piao Y."/>
            <person name="Dudekula D.B."/>
            <person name="Ko M.S."/>
            <person name="Kawakami K."/>
            <person name="Suzuki Y."/>
            <person name="Sugano S."/>
            <person name="Gruber C.E."/>
            <person name="Smith M.R."/>
            <person name="Simmons B."/>
            <person name="Moore T."/>
            <person name="Waterman R."/>
            <person name="Johnson S.L."/>
            <person name="Ruan Y."/>
            <person name="Wei C.L."/>
            <person name="Mathavan S."/>
            <person name="Gunaratne P.H."/>
            <person name="Wu J."/>
            <person name="Garcia A.M."/>
            <person name="Hulyk S.W."/>
            <person name="Fuh E."/>
            <person name="Yuan Y."/>
            <person name="Sneed A."/>
            <person name="Kowis C."/>
            <person name="Hodgson A."/>
            <person name="Muzny D.M."/>
            <person name="McPherson J."/>
            <person name="Gibbs R.A."/>
            <person name="Fahey J."/>
            <person name="Helton E."/>
            <person name="Ketteman M."/>
            <person name="Madan A."/>
            <person name="Rodrigues S."/>
            <person name="Sanchez A."/>
            <person name="Whiting M."/>
            <person name="Madari A."/>
            <person name="Young A.C."/>
            <person name="Wetherby K.D."/>
            <person name="Granite S.J."/>
            <person name="Kwong P.N."/>
            <person name="Brinkley C.P."/>
            <person name="Pearson R.L."/>
            <person name="Bouffard G.G."/>
            <person name="Blakesly R.W."/>
            <person name="Green E.D."/>
            <person name="Dickson M.C."/>
            <person name="Rodriguez A.C."/>
            <person name="Grimwood J."/>
            <person name="Schmutz J."/>
            <person name="Myers R.M."/>
            <person name="Butterfield Y.S."/>
            <person name="Griffith M."/>
            <person name="Griffith O.L."/>
            <person name="Krzywinski M.I."/>
            <person name="Liao N."/>
            <person name="Morin R."/>
            <person name="Morrin R."/>
            <person name="Palmquist D."/>
            <person name="Petrescu A.S."/>
            <person name="Skalska U."/>
            <person name="Smailus D.E."/>
            <person name="Stott J.M."/>
            <person name="Schnerch A."/>
            <person name="Schein J.E."/>
            <person name="Jones S.J."/>
            <person name="Holt R.A."/>
            <person name="Baross A."/>
            <person name="Marra M.A."/>
            <person name="Clifton S."/>
            <person name="Makowski K.A."/>
            <person name="Bosak S."/>
            <person name="Malek J."/>
        </authorList>
    </citation>
    <scope>NUCLEOTIDE SEQUENCE [LARGE SCALE MRNA]</scope>
    <source>
        <tissue evidence="9">Brain</tissue>
    </source>
</reference>
<feature type="domain" description="RING-type" evidence="8">
    <location>
        <begin position="85"/>
        <end position="124"/>
    </location>
</feature>
<keyword evidence="4" id="KW-0862">Zinc</keyword>
<keyword evidence="5" id="KW-0539">Nucleus</keyword>
<protein>
    <submittedName>
        <fullName evidence="10">BMI1-like protein</fullName>
    </submittedName>
    <submittedName>
        <fullName evidence="9">Predicted gene, ENSMUSG00000043661</fullName>
    </submittedName>
</protein>
<dbReference type="SMART" id="SM00184">
    <property type="entry name" value="RING"/>
    <property type="match status" value="1"/>
</dbReference>
<dbReference type="InterPro" id="IPR017907">
    <property type="entry name" value="Znf_RING_CS"/>
</dbReference>
<dbReference type="EMBL" id="BC147695">
    <property type="protein sequence ID" value="AAI47696.1"/>
    <property type="molecule type" value="mRNA"/>
</dbReference>
<dbReference type="PANTHER" id="PTHR45893">
    <property type="entry name" value="POLYCOMB GROUP RING FINGER PROTEIN"/>
    <property type="match status" value="1"/>
</dbReference>
<dbReference type="GO" id="GO:0008270">
    <property type="term" value="F:zinc ion binding"/>
    <property type="evidence" value="ECO:0007669"/>
    <property type="project" value="UniProtKB-KW"/>
</dbReference>
<comment type="subcellular location">
    <subcellularLocation>
        <location evidence="1">Nucleus</location>
    </subcellularLocation>
</comment>
<evidence type="ECO:0000313" key="11">
    <source>
        <dbReference type="MGI" id="MGI:3641899"/>
    </source>
</evidence>
<dbReference type="PROSITE" id="PS50089">
    <property type="entry name" value="ZF_RING_2"/>
    <property type="match status" value="1"/>
</dbReference>
<feature type="region of interest" description="Disordered" evidence="7">
    <location>
        <begin position="159"/>
        <end position="194"/>
    </location>
</feature>
<dbReference type="PROSITE" id="PS00518">
    <property type="entry name" value="ZF_RING_1"/>
    <property type="match status" value="1"/>
</dbReference>
<organism evidence="10">
    <name type="scientific">Mus musculus</name>
    <name type="common">Mouse</name>
    <dbReference type="NCBI Taxonomy" id="10090"/>
    <lineage>
        <taxon>Eukaryota</taxon>
        <taxon>Metazoa</taxon>
        <taxon>Chordata</taxon>
        <taxon>Craniata</taxon>
        <taxon>Vertebrata</taxon>
        <taxon>Euteleostomi</taxon>
        <taxon>Mammalia</taxon>
        <taxon>Eutheria</taxon>
        <taxon>Euarchontoglires</taxon>
        <taxon>Glires</taxon>
        <taxon>Rodentia</taxon>
        <taxon>Myomorpha</taxon>
        <taxon>Muroidea</taxon>
        <taxon>Muridae</taxon>
        <taxon>Murinae</taxon>
        <taxon>Mus</taxon>
        <taxon>Mus</taxon>
    </lineage>
</organism>
<dbReference type="FunFam" id="3.30.40.10:FF:000033">
    <property type="entry name" value="Polycomb group RING finger protein 3"/>
    <property type="match status" value="1"/>
</dbReference>
<evidence type="ECO:0000259" key="8">
    <source>
        <dbReference type="PROSITE" id="PS50089"/>
    </source>
</evidence>
<evidence type="ECO:0000256" key="6">
    <source>
        <dbReference type="PROSITE-ProRule" id="PRU00175"/>
    </source>
</evidence>
<evidence type="ECO:0000313" key="10">
    <source>
        <dbReference type="EMBL" id="CAD33944.1"/>
    </source>
</evidence>
<proteinExistence type="evidence at transcript level"/>
<dbReference type="GO" id="GO:0031519">
    <property type="term" value="C:PcG protein complex"/>
    <property type="evidence" value="ECO:0007669"/>
    <property type="project" value="UniProtKB-ARBA"/>
</dbReference>